<reference evidence="7 8" key="1">
    <citation type="submission" date="2019-09" db="EMBL/GenBank/DDBJ databases">
        <title>Mumia zhuanghuii sp. nov. isolated from the intestinal contents of plateau pika (Ochotona curzoniae) in the Qinghai-Tibet plateau of China.</title>
        <authorList>
            <person name="Tian Z."/>
        </authorList>
    </citation>
    <scope>NUCLEOTIDE SEQUENCE [LARGE SCALE GENOMIC DNA]</scope>
    <source>
        <strain evidence="8">350</strain>
    </source>
</reference>
<keyword evidence="3 5" id="KW-1133">Transmembrane helix</keyword>
<dbReference type="GO" id="GO:0005886">
    <property type="term" value="C:plasma membrane"/>
    <property type="evidence" value="ECO:0007669"/>
    <property type="project" value="UniProtKB-SubCell"/>
</dbReference>
<sequence>MSTATSPAVAMLRTEGRLMLREPGAMFWIVFFPTILLCVLGAIPSFREVSDDLGGVRVIDLYVPIVVLLSAIMASLQSMPAVISGYRENLVLRRYATTPARPTQILMAQWVIHGAGILAGSILAVTVGRLVFDVSLPGSPIAYLGIFVLAVLANLSTGGLISGLAPSTKASAAIGTVVFFPTMFTAGVWVPVTVLPGLLGDVIALTPNGAAALALDEAAAGRMPDMLHVLVLLAWTVGLGALAARYFRWE</sequence>
<dbReference type="PANTHER" id="PTHR43027:SF2">
    <property type="entry name" value="TRANSPORT PERMEASE PROTEIN"/>
    <property type="match status" value="1"/>
</dbReference>
<dbReference type="PANTHER" id="PTHR43027">
    <property type="entry name" value="DOXORUBICIN RESISTANCE ABC TRANSPORTER PERMEASE PROTEIN DRRC-RELATED"/>
    <property type="match status" value="1"/>
</dbReference>
<evidence type="ECO:0000256" key="3">
    <source>
        <dbReference type="ARBA" id="ARBA00022989"/>
    </source>
</evidence>
<organism evidence="7 8">
    <name type="scientific">Mumia zhuanghuii</name>
    <dbReference type="NCBI Taxonomy" id="2585211"/>
    <lineage>
        <taxon>Bacteria</taxon>
        <taxon>Bacillati</taxon>
        <taxon>Actinomycetota</taxon>
        <taxon>Actinomycetes</taxon>
        <taxon>Propionibacteriales</taxon>
        <taxon>Nocardioidaceae</taxon>
        <taxon>Mumia</taxon>
    </lineage>
</organism>
<evidence type="ECO:0000313" key="8">
    <source>
        <dbReference type="Proteomes" id="UP000307768"/>
    </source>
</evidence>
<evidence type="ECO:0000256" key="2">
    <source>
        <dbReference type="ARBA" id="ARBA00022692"/>
    </source>
</evidence>
<dbReference type="PROSITE" id="PS51012">
    <property type="entry name" value="ABC_TM2"/>
    <property type="match status" value="1"/>
</dbReference>
<proteinExistence type="inferred from homology"/>
<feature type="transmembrane region" description="Helical" evidence="5">
    <location>
        <begin position="172"/>
        <end position="192"/>
    </location>
</feature>
<evidence type="ECO:0000313" key="7">
    <source>
        <dbReference type="EMBL" id="KAA1419806.1"/>
    </source>
</evidence>
<name>A0A5Q6RP09_9ACTN</name>
<dbReference type="InterPro" id="IPR013525">
    <property type="entry name" value="ABC2_TM"/>
</dbReference>
<feature type="transmembrane region" description="Helical" evidence="5">
    <location>
        <begin position="227"/>
        <end position="247"/>
    </location>
</feature>
<keyword evidence="5" id="KW-0813">Transport</keyword>
<protein>
    <recommendedName>
        <fullName evidence="5">Transport permease protein</fullName>
    </recommendedName>
</protein>
<comment type="caution">
    <text evidence="7">The sequence shown here is derived from an EMBL/GenBank/DDBJ whole genome shotgun (WGS) entry which is preliminary data.</text>
</comment>
<dbReference type="GO" id="GO:0140359">
    <property type="term" value="F:ABC-type transporter activity"/>
    <property type="evidence" value="ECO:0007669"/>
    <property type="project" value="InterPro"/>
</dbReference>
<feature type="transmembrane region" description="Helical" evidence="5">
    <location>
        <begin position="140"/>
        <end position="165"/>
    </location>
</feature>
<gene>
    <name evidence="7" type="ORF">FE697_018030</name>
</gene>
<dbReference type="InterPro" id="IPR052902">
    <property type="entry name" value="ABC-2_transporter"/>
</dbReference>
<feature type="transmembrane region" description="Helical" evidence="5">
    <location>
        <begin position="25"/>
        <end position="46"/>
    </location>
</feature>
<dbReference type="InterPro" id="IPR047817">
    <property type="entry name" value="ABC2_TM_bact-type"/>
</dbReference>
<dbReference type="EMBL" id="VDFQ02000006">
    <property type="protein sequence ID" value="KAA1419806.1"/>
    <property type="molecule type" value="Genomic_DNA"/>
</dbReference>
<evidence type="ECO:0000259" key="6">
    <source>
        <dbReference type="PROSITE" id="PS51012"/>
    </source>
</evidence>
<feature type="transmembrane region" description="Helical" evidence="5">
    <location>
        <begin position="105"/>
        <end position="128"/>
    </location>
</feature>
<evidence type="ECO:0000256" key="4">
    <source>
        <dbReference type="ARBA" id="ARBA00023136"/>
    </source>
</evidence>
<keyword evidence="4 5" id="KW-0472">Membrane</keyword>
<dbReference type="AlphaFoldDB" id="A0A5Q6RP09"/>
<comment type="similarity">
    <text evidence="5">Belongs to the ABC-2 integral membrane protein family.</text>
</comment>
<dbReference type="Pfam" id="PF01061">
    <property type="entry name" value="ABC2_membrane"/>
    <property type="match status" value="1"/>
</dbReference>
<evidence type="ECO:0000256" key="1">
    <source>
        <dbReference type="ARBA" id="ARBA00004141"/>
    </source>
</evidence>
<dbReference type="Proteomes" id="UP000307768">
    <property type="component" value="Unassembled WGS sequence"/>
</dbReference>
<dbReference type="RefSeq" id="WP_149771029.1">
    <property type="nucleotide sequence ID" value="NZ_VDFQ02000006.1"/>
</dbReference>
<keyword evidence="2 5" id="KW-0812">Transmembrane</keyword>
<keyword evidence="5" id="KW-1003">Cell membrane</keyword>
<evidence type="ECO:0000256" key="5">
    <source>
        <dbReference type="RuleBase" id="RU361157"/>
    </source>
</evidence>
<accession>A0A5Q6RP09</accession>
<feature type="transmembrane region" description="Helical" evidence="5">
    <location>
        <begin position="61"/>
        <end position="84"/>
    </location>
</feature>
<dbReference type="OrthoDB" id="3217868at2"/>
<comment type="subcellular location">
    <subcellularLocation>
        <location evidence="5">Cell membrane</location>
        <topology evidence="5">Multi-pass membrane protein</topology>
    </subcellularLocation>
    <subcellularLocation>
        <location evidence="1">Membrane</location>
        <topology evidence="1">Multi-pass membrane protein</topology>
    </subcellularLocation>
</comment>
<feature type="domain" description="ABC transmembrane type-2" evidence="6">
    <location>
        <begin position="24"/>
        <end position="250"/>
    </location>
</feature>